<dbReference type="InterPro" id="IPR004839">
    <property type="entry name" value="Aminotransferase_I/II_large"/>
</dbReference>
<dbReference type="AlphaFoldDB" id="A0A5D8QH71"/>
<dbReference type="Gene3D" id="1.10.10.10">
    <property type="entry name" value="Winged helix-like DNA-binding domain superfamily/Winged helix DNA-binding domain"/>
    <property type="match status" value="1"/>
</dbReference>
<protein>
    <submittedName>
        <fullName evidence="7">PLP-dependent aminotransferase family protein</fullName>
    </submittedName>
</protein>
<dbReference type="GO" id="GO:0003677">
    <property type="term" value="F:DNA binding"/>
    <property type="evidence" value="ECO:0007669"/>
    <property type="project" value="UniProtKB-KW"/>
</dbReference>
<keyword evidence="4" id="KW-0238">DNA-binding</keyword>
<reference evidence="7 8" key="1">
    <citation type="submission" date="2019-08" db="EMBL/GenBank/DDBJ databases">
        <title>Calorimonas adulescens gen. nov., sp. nov., an anaerobic thermophilic bacterium from Sakhalin hot spring.</title>
        <authorList>
            <person name="Khomyakova M.A."/>
            <person name="Merkel A.Y."/>
            <person name="Novikov A."/>
            <person name="Bonch-Osmolovskaya E.A."/>
            <person name="Slobodkin A.I."/>
        </authorList>
    </citation>
    <scope>NUCLEOTIDE SEQUENCE [LARGE SCALE GENOMIC DNA]</scope>
    <source>
        <strain evidence="7 8">A05MB</strain>
    </source>
</reference>
<dbReference type="SUPFAM" id="SSF46785">
    <property type="entry name" value="Winged helix' DNA-binding domain"/>
    <property type="match status" value="1"/>
</dbReference>
<dbReference type="InterPro" id="IPR015421">
    <property type="entry name" value="PyrdxlP-dep_Trfase_major"/>
</dbReference>
<organism evidence="7 8">
    <name type="scientific">Calorimonas adulescens</name>
    <dbReference type="NCBI Taxonomy" id="2606906"/>
    <lineage>
        <taxon>Bacteria</taxon>
        <taxon>Bacillati</taxon>
        <taxon>Bacillota</taxon>
        <taxon>Clostridia</taxon>
        <taxon>Thermoanaerobacterales</taxon>
        <taxon>Thermoanaerobacteraceae</taxon>
        <taxon>Calorimonas</taxon>
    </lineage>
</organism>
<evidence type="ECO:0000256" key="5">
    <source>
        <dbReference type="ARBA" id="ARBA00023163"/>
    </source>
</evidence>
<dbReference type="InterPro" id="IPR015424">
    <property type="entry name" value="PyrdxlP-dep_Trfase"/>
</dbReference>
<accession>A0A5D8QH71</accession>
<gene>
    <name evidence="7" type="ORF">FWJ32_01610</name>
</gene>
<comment type="similarity">
    <text evidence="1">In the C-terminal section; belongs to the class-I pyridoxal-phosphate-dependent aminotransferase family.</text>
</comment>
<dbReference type="PANTHER" id="PTHR46577:SF1">
    <property type="entry name" value="HTH-TYPE TRANSCRIPTIONAL REGULATORY PROTEIN GABR"/>
    <property type="match status" value="1"/>
</dbReference>
<keyword evidence="2" id="KW-0663">Pyridoxal phosphate</keyword>
<dbReference type="Pfam" id="PF00392">
    <property type="entry name" value="GntR"/>
    <property type="match status" value="1"/>
</dbReference>
<dbReference type="Proteomes" id="UP000322976">
    <property type="component" value="Unassembled WGS sequence"/>
</dbReference>
<dbReference type="InterPro" id="IPR000524">
    <property type="entry name" value="Tscrpt_reg_HTH_GntR"/>
</dbReference>
<keyword evidence="7" id="KW-0032">Aminotransferase</keyword>
<evidence type="ECO:0000313" key="8">
    <source>
        <dbReference type="Proteomes" id="UP000322976"/>
    </source>
</evidence>
<dbReference type="InterPro" id="IPR051446">
    <property type="entry name" value="HTH_trans_reg/aminotransferase"/>
</dbReference>
<dbReference type="GO" id="GO:0008483">
    <property type="term" value="F:transaminase activity"/>
    <property type="evidence" value="ECO:0007669"/>
    <property type="project" value="UniProtKB-KW"/>
</dbReference>
<evidence type="ECO:0000256" key="1">
    <source>
        <dbReference type="ARBA" id="ARBA00005384"/>
    </source>
</evidence>
<dbReference type="Gene3D" id="3.40.640.10">
    <property type="entry name" value="Type I PLP-dependent aspartate aminotransferase-like (Major domain)"/>
    <property type="match status" value="1"/>
</dbReference>
<dbReference type="SUPFAM" id="SSF53383">
    <property type="entry name" value="PLP-dependent transferases"/>
    <property type="match status" value="1"/>
</dbReference>
<dbReference type="SMART" id="SM00345">
    <property type="entry name" value="HTH_GNTR"/>
    <property type="match status" value="1"/>
</dbReference>
<dbReference type="GO" id="GO:0030170">
    <property type="term" value="F:pyridoxal phosphate binding"/>
    <property type="evidence" value="ECO:0007669"/>
    <property type="project" value="InterPro"/>
</dbReference>
<dbReference type="PANTHER" id="PTHR46577">
    <property type="entry name" value="HTH-TYPE TRANSCRIPTIONAL REGULATORY PROTEIN GABR"/>
    <property type="match status" value="1"/>
</dbReference>
<dbReference type="CDD" id="cd00609">
    <property type="entry name" value="AAT_like"/>
    <property type="match status" value="1"/>
</dbReference>
<dbReference type="Gene3D" id="3.90.1150.10">
    <property type="entry name" value="Aspartate Aminotransferase, domain 1"/>
    <property type="match status" value="1"/>
</dbReference>
<evidence type="ECO:0000256" key="2">
    <source>
        <dbReference type="ARBA" id="ARBA00022898"/>
    </source>
</evidence>
<dbReference type="EMBL" id="VTPS01000001">
    <property type="protein sequence ID" value="TZE83599.1"/>
    <property type="molecule type" value="Genomic_DNA"/>
</dbReference>
<dbReference type="RefSeq" id="WP_149544218.1">
    <property type="nucleotide sequence ID" value="NZ_VTPS01000001.1"/>
</dbReference>
<comment type="caution">
    <text evidence="7">The sequence shown here is derived from an EMBL/GenBank/DDBJ whole genome shotgun (WGS) entry which is preliminary data.</text>
</comment>
<dbReference type="InterPro" id="IPR015422">
    <property type="entry name" value="PyrdxlP-dep_Trfase_small"/>
</dbReference>
<name>A0A5D8QH71_9THEO</name>
<keyword evidence="7" id="KW-0808">Transferase</keyword>
<keyword evidence="5" id="KW-0804">Transcription</keyword>
<dbReference type="InterPro" id="IPR036390">
    <property type="entry name" value="WH_DNA-bd_sf"/>
</dbReference>
<dbReference type="CDD" id="cd07377">
    <property type="entry name" value="WHTH_GntR"/>
    <property type="match status" value="1"/>
</dbReference>
<dbReference type="GO" id="GO:0003700">
    <property type="term" value="F:DNA-binding transcription factor activity"/>
    <property type="evidence" value="ECO:0007669"/>
    <property type="project" value="InterPro"/>
</dbReference>
<keyword evidence="3" id="KW-0805">Transcription regulation</keyword>
<evidence type="ECO:0000256" key="4">
    <source>
        <dbReference type="ARBA" id="ARBA00023125"/>
    </source>
</evidence>
<dbReference type="PROSITE" id="PS50949">
    <property type="entry name" value="HTH_GNTR"/>
    <property type="match status" value="1"/>
</dbReference>
<evidence type="ECO:0000259" key="6">
    <source>
        <dbReference type="PROSITE" id="PS50949"/>
    </source>
</evidence>
<dbReference type="Pfam" id="PF00155">
    <property type="entry name" value="Aminotran_1_2"/>
    <property type="match status" value="1"/>
</dbReference>
<feature type="domain" description="HTH gntR-type" evidence="6">
    <location>
        <begin position="15"/>
        <end position="83"/>
    </location>
</feature>
<proteinExistence type="inferred from homology"/>
<dbReference type="InterPro" id="IPR036388">
    <property type="entry name" value="WH-like_DNA-bd_sf"/>
</dbReference>
<keyword evidence="8" id="KW-1185">Reference proteome</keyword>
<sequence length="482" mass="55016">MGIENLIKIDKKREEPLYMQIYIQIKDMVEKGIIKEGTKLPTIRRLSKLLGVNTVTVVNAYHMLEKKGIAYSIVGSGTYIGAVNYKFDLSGDVEPEIVDSISRPIGSRYINFASSNPSHELFPVREFKEIFAEVLDRDGGMAFTYQESMGYRPLRESLSRLLAKDGISTDPRKILIISGAQQGLDIISKVLVGQGDNILVERPTYTGAIAVFKSRNANIIDIPVTNEGIDIKRLEEILRKHNIKLFYLMPMFQNPTGVRYSDEIKSRIMKLSREYGFFIVEDDFVSDIYYDSRPTPIWDYSHADNVIFIKSFSKVFMPGLRLAFMVLPDMLLESIQAAKYSSDIATSGFFQRSLQLFLDKGLWDKHTEMLRHVYKARRDFMAECLNNIKNTGITFKIPDGGLNFWLTLPISLNDREIYEAALKEKVIVAPGSFFYLNNPEHNHLRLGFASTNEDEIEGGINIIRDILLALRNENYIQTEPLL</sequence>
<evidence type="ECO:0000313" key="7">
    <source>
        <dbReference type="EMBL" id="TZE83599.1"/>
    </source>
</evidence>
<evidence type="ECO:0000256" key="3">
    <source>
        <dbReference type="ARBA" id="ARBA00023015"/>
    </source>
</evidence>